<name>A0A2P4XUF7_9STRA</name>
<evidence type="ECO:0000313" key="2">
    <source>
        <dbReference type="Proteomes" id="UP000237271"/>
    </source>
</evidence>
<comment type="caution">
    <text evidence="1">The sequence shown here is derived from an EMBL/GenBank/DDBJ whole genome shotgun (WGS) entry which is preliminary data.</text>
</comment>
<sequence>MSERKVRRLLRTAAKDNYSSQQLTNELSLSASVRTIQRVLAGVELASLYEDGLHLAALCEGQGGKGGVGLGSNLQY</sequence>
<keyword evidence="2" id="KW-1185">Reference proteome</keyword>
<dbReference type="OrthoDB" id="121441at2759"/>
<accession>A0A2P4XUF7</accession>
<organism evidence="1 2">
    <name type="scientific">Phytophthora palmivora</name>
    <dbReference type="NCBI Taxonomy" id="4796"/>
    <lineage>
        <taxon>Eukaryota</taxon>
        <taxon>Sar</taxon>
        <taxon>Stramenopiles</taxon>
        <taxon>Oomycota</taxon>
        <taxon>Peronosporomycetes</taxon>
        <taxon>Peronosporales</taxon>
        <taxon>Peronosporaceae</taxon>
        <taxon>Phytophthora</taxon>
    </lineage>
</organism>
<evidence type="ECO:0000313" key="1">
    <source>
        <dbReference type="EMBL" id="POM69198.1"/>
    </source>
</evidence>
<gene>
    <name evidence="1" type="ORF">PHPALM_14542</name>
</gene>
<reference evidence="1 2" key="1">
    <citation type="journal article" date="2017" name="Genome Biol. Evol.">
        <title>Phytophthora megakarya and P. palmivora, closely related causal agents of cacao black pod rot, underwent increases in genome sizes and gene numbers by different mechanisms.</title>
        <authorList>
            <person name="Ali S.S."/>
            <person name="Shao J."/>
            <person name="Lary D.J."/>
            <person name="Kronmiller B."/>
            <person name="Shen D."/>
            <person name="Strem M.D."/>
            <person name="Amoako-Attah I."/>
            <person name="Akrofi A.Y."/>
            <person name="Begoude B.A."/>
            <person name="Ten Hoopen G.M."/>
            <person name="Coulibaly K."/>
            <person name="Kebe B.I."/>
            <person name="Melnick R.L."/>
            <person name="Guiltinan M.J."/>
            <person name="Tyler B.M."/>
            <person name="Meinhardt L.W."/>
            <person name="Bailey B.A."/>
        </authorList>
    </citation>
    <scope>NUCLEOTIDE SEQUENCE [LARGE SCALE GENOMIC DNA]</scope>
    <source>
        <strain evidence="2">sbr112.9</strain>
    </source>
</reference>
<dbReference type="EMBL" id="NCKW01007917">
    <property type="protein sequence ID" value="POM69198.1"/>
    <property type="molecule type" value="Genomic_DNA"/>
</dbReference>
<dbReference type="Gene3D" id="1.10.10.10">
    <property type="entry name" value="Winged helix-like DNA-binding domain superfamily/Winged helix DNA-binding domain"/>
    <property type="match status" value="1"/>
</dbReference>
<proteinExistence type="predicted"/>
<dbReference type="Proteomes" id="UP000237271">
    <property type="component" value="Unassembled WGS sequence"/>
</dbReference>
<dbReference type="InterPro" id="IPR036388">
    <property type="entry name" value="WH-like_DNA-bd_sf"/>
</dbReference>
<protein>
    <submittedName>
        <fullName evidence="1">Uncharacterized protein</fullName>
    </submittedName>
</protein>
<dbReference type="AlphaFoldDB" id="A0A2P4XUF7"/>